<gene>
    <name evidence="1" type="ORF">PanWU01x14_095560</name>
</gene>
<dbReference type="AlphaFoldDB" id="A0A2P5D522"/>
<dbReference type="OrthoDB" id="550575at2759"/>
<dbReference type="Proteomes" id="UP000237105">
    <property type="component" value="Unassembled WGS sequence"/>
</dbReference>
<comment type="caution">
    <text evidence="1">The sequence shown here is derived from an EMBL/GenBank/DDBJ whole genome shotgun (WGS) entry which is preliminary data.</text>
</comment>
<reference evidence="2" key="1">
    <citation type="submission" date="2016-06" db="EMBL/GenBank/DDBJ databases">
        <title>Parallel loss of symbiosis genes in relatives of nitrogen-fixing non-legume Parasponia.</title>
        <authorList>
            <person name="Van Velzen R."/>
            <person name="Holmer R."/>
            <person name="Bu F."/>
            <person name="Rutten L."/>
            <person name="Van Zeijl A."/>
            <person name="Liu W."/>
            <person name="Santuari L."/>
            <person name="Cao Q."/>
            <person name="Sharma T."/>
            <person name="Shen D."/>
            <person name="Roswanjaya Y."/>
            <person name="Wardhani T."/>
            <person name="Kalhor M.S."/>
            <person name="Jansen J."/>
            <person name="Van den Hoogen J."/>
            <person name="Gungor B."/>
            <person name="Hartog M."/>
            <person name="Hontelez J."/>
            <person name="Verver J."/>
            <person name="Yang W.-C."/>
            <person name="Schijlen E."/>
            <person name="Repin R."/>
            <person name="Schilthuizen M."/>
            <person name="Schranz E."/>
            <person name="Heidstra R."/>
            <person name="Miyata K."/>
            <person name="Fedorova E."/>
            <person name="Kohlen W."/>
            <person name="Bisseling T."/>
            <person name="Smit S."/>
            <person name="Geurts R."/>
        </authorList>
    </citation>
    <scope>NUCLEOTIDE SEQUENCE [LARGE SCALE GENOMIC DNA]</scope>
    <source>
        <strain evidence="2">cv. WU1-14</strain>
    </source>
</reference>
<dbReference type="EMBL" id="JXTB01000063">
    <property type="protein sequence ID" value="PON68404.1"/>
    <property type="molecule type" value="Genomic_DNA"/>
</dbReference>
<keyword evidence="2" id="KW-1185">Reference proteome</keyword>
<evidence type="ECO:0000313" key="1">
    <source>
        <dbReference type="EMBL" id="PON68404.1"/>
    </source>
</evidence>
<evidence type="ECO:0008006" key="3">
    <source>
        <dbReference type="Google" id="ProtNLM"/>
    </source>
</evidence>
<name>A0A2P5D522_PARAD</name>
<sequence>MSEFWPWDEVILEALELIFRILSVQDKLTVIPSVCKSWGRVEIENEGWKYYSKPKTLSSLLYFFFPRCSSKLSYLSIISLADDKSFSSLIAN</sequence>
<protein>
    <recommendedName>
        <fullName evidence="3">F-box domain containing protein</fullName>
    </recommendedName>
</protein>
<feature type="non-terminal residue" evidence="1">
    <location>
        <position position="92"/>
    </location>
</feature>
<accession>A0A2P5D522</accession>
<proteinExistence type="predicted"/>
<dbReference type="STRING" id="3476.A0A2P5D522"/>
<organism evidence="1 2">
    <name type="scientific">Parasponia andersonii</name>
    <name type="common">Sponia andersonii</name>
    <dbReference type="NCBI Taxonomy" id="3476"/>
    <lineage>
        <taxon>Eukaryota</taxon>
        <taxon>Viridiplantae</taxon>
        <taxon>Streptophyta</taxon>
        <taxon>Embryophyta</taxon>
        <taxon>Tracheophyta</taxon>
        <taxon>Spermatophyta</taxon>
        <taxon>Magnoliopsida</taxon>
        <taxon>eudicotyledons</taxon>
        <taxon>Gunneridae</taxon>
        <taxon>Pentapetalae</taxon>
        <taxon>rosids</taxon>
        <taxon>fabids</taxon>
        <taxon>Rosales</taxon>
        <taxon>Cannabaceae</taxon>
        <taxon>Parasponia</taxon>
    </lineage>
</organism>
<evidence type="ECO:0000313" key="2">
    <source>
        <dbReference type="Proteomes" id="UP000237105"/>
    </source>
</evidence>